<evidence type="ECO:0000256" key="3">
    <source>
        <dbReference type="ARBA" id="ARBA00038502"/>
    </source>
</evidence>
<keyword evidence="5" id="KW-0687">Ribonucleoprotein</keyword>
<dbReference type="RefSeq" id="WP_215818253.1">
    <property type="nucleotide sequence ID" value="NZ_JAGSOY010000004.1"/>
</dbReference>
<keyword evidence="2" id="KW-0012">Acyltransferase</keyword>
<accession>A0ABS5Z7W9</accession>
<evidence type="ECO:0000313" key="5">
    <source>
        <dbReference type="EMBL" id="MBU2710099.1"/>
    </source>
</evidence>
<dbReference type="GO" id="GO:0005840">
    <property type="term" value="C:ribosome"/>
    <property type="evidence" value="ECO:0007669"/>
    <property type="project" value="UniProtKB-KW"/>
</dbReference>
<evidence type="ECO:0000313" key="6">
    <source>
        <dbReference type="Proteomes" id="UP000690515"/>
    </source>
</evidence>
<dbReference type="InterPro" id="IPR016181">
    <property type="entry name" value="Acyl_CoA_acyltransferase"/>
</dbReference>
<dbReference type="InterPro" id="IPR000182">
    <property type="entry name" value="GNAT_dom"/>
</dbReference>
<organism evidence="5 6">
    <name type="scientific">Zooshikella harenae</name>
    <dbReference type="NCBI Taxonomy" id="2827238"/>
    <lineage>
        <taxon>Bacteria</taxon>
        <taxon>Pseudomonadati</taxon>
        <taxon>Pseudomonadota</taxon>
        <taxon>Gammaproteobacteria</taxon>
        <taxon>Oceanospirillales</taxon>
        <taxon>Zooshikellaceae</taxon>
        <taxon>Zooshikella</taxon>
    </lineage>
</organism>
<feature type="domain" description="N-acetyltransferase" evidence="4">
    <location>
        <begin position="13"/>
        <end position="181"/>
    </location>
</feature>
<evidence type="ECO:0000259" key="4">
    <source>
        <dbReference type="PROSITE" id="PS51186"/>
    </source>
</evidence>
<name>A0ABS5Z7W9_9GAMM</name>
<dbReference type="PROSITE" id="PS51186">
    <property type="entry name" value="GNAT"/>
    <property type="match status" value="1"/>
</dbReference>
<dbReference type="NCBIfam" id="NF008072">
    <property type="entry name" value="PRK10809.1"/>
    <property type="match status" value="1"/>
</dbReference>
<dbReference type="SUPFAM" id="SSF55729">
    <property type="entry name" value="Acyl-CoA N-acyltransferases (Nat)"/>
    <property type="match status" value="1"/>
</dbReference>
<keyword evidence="6" id="KW-1185">Reference proteome</keyword>
<comment type="similarity">
    <text evidence="3">Belongs to the acetyltransferase family. RimJ subfamily.</text>
</comment>
<sequence>MPVPCINKDDLIITLPDPSEASIIQQYYLDNTDHLVQWEPIRESRYHTLQAWKKRLQLFLALYQADRGVYWSVFDGERKRILAVCNYSNIVRGAFQACHLGYSVDYRYQGQGLMFKVLSNTIEYMFKEHKLHRIMANYIPENERSGQLLARLGFEKEGYAKAYLNINGRWRDHILTAKVNEQWGDILQ</sequence>
<dbReference type="PANTHER" id="PTHR43792">
    <property type="entry name" value="GNAT FAMILY, PUTATIVE (AFU_ORTHOLOGUE AFUA_3G00765)-RELATED-RELATED"/>
    <property type="match status" value="1"/>
</dbReference>
<dbReference type="InterPro" id="IPR051531">
    <property type="entry name" value="N-acetyltransferase"/>
</dbReference>
<evidence type="ECO:0000256" key="2">
    <source>
        <dbReference type="ARBA" id="ARBA00023315"/>
    </source>
</evidence>
<protein>
    <submittedName>
        <fullName evidence="5">Ribosomal protein S5-alanine N-acetyltransferase</fullName>
    </submittedName>
</protein>
<dbReference type="EMBL" id="JAGSOY010000004">
    <property type="protein sequence ID" value="MBU2710099.1"/>
    <property type="molecule type" value="Genomic_DNA"/>
</dbReference>
<gene>
    <name evidence="5" type="primary">rimJ</name>
    <name evidence="5" type="ORF">KCG35_03415</name>
</gene>
<proteinExistence type="inferred from homology"/>
<dbReference type="Pfam" id="PF13302">
    <property type="entry name" value="Acetyltransf_3"/>
    <property type="match status" value="1"/>
</dbReference>
<evidence type="ECO:0000256" key="1">
    <source>
        <dbReference type="ARBA" id="ARBA00022679"/>
    </source>
</evidence>
<dbReference type="Gene3D" id="3.40.630.30">
    <property type="match status" value="1"/>
</dbReference>
<keyword evidence="5" id="KW-0689">Ribosomal protein</keyword>
<keyword evidence="1" id="KW-0808">Transferase</keyword>
<comment type="caution">
    <text evidence="5">The sequence shown here is derived from an EMBL/GenBank/DDBJ whole genome shotgun (WGS) entry which is preliminary data.</text>
</comment>
<dbReference type="PANTHER" id="PTHR43792:SF8">
    <property type="entry name" value="[RIBOSOMAL PROTEIN US5]-ALANINE N-ACETYLTRANSFERASE"/>
    <property type="match status" value="1"/>
</dbReference>
<reference evidence="5 6" key="1">
    <citation type="submission" date="2021-04" db="EMBL/GenBank/DDBJ databases">
        <authorList>
            <person name="Pira H."/>
            <person name="Risdian C."/>
            <person name="Wink J."/>
        </authorList>
    </citation>
    <scope>NUCLEOTIDE SEQUENCE [LARGE SCALE GENOMIC DNA]</scope>
    <source>
        <strain evidence="5 6">WH53</strain>
    </source>
</reference>
<dbReference type="Proteomes" id="UP000690515">
    <property type="component" value="Unassembled WGS sequence"/>
</dbReference>